<evidence type="ECO:0000259" key="7">
    <source>
        <dbReference type="Pfam" id="PF06271"/>
    </source>
</evidence>
<dbReference type="Proteomes" id="UP000001116">
    <property type="component" value="Chromosome"/>
</dbReference>
<dbReference type="Pfam" id="PF06271">
    <property type="entry name" value="RDD"/>
    <property type="match status" value="1"/>
</dbReference>
<sequence>MQQLITAPFFRRLAARLIDLGFALVLTFALAVVVGLISGLVTAFSGGLDEDGLAIALLVWLCYFLAYVALEWFLVVNRGGQTLGKGLMGIRVVRASGTGVAPASSFVRLFVFFIPFFFASQAGGSTSAGWEALATIGFLWSTATLIMVCIRPGGRRGVHDYLSGTRVVLAPRRKVNLRKDIPMMVPRRVDLTKR</sequence>
<dbReference type="InterPro" id="IPR051791">
    <property type="entry name" value="Pra-immunoreactive"/>
</dbReference>
<proteinExistence type="predicted"/>
<evidence type="ECO:0000256" key="2">
    <source>
        <dbReference type="ARBA" id="ARBA00022475"/>
    </source>
</evidence>
<dbReference type="PANTHER" id="PTHR36115">
    <property type="entry name" value="PROLINE-RICH ANTIGEN HOMOLOG-RELATED"/>
    <property type="match status" value="1"/>
</dbReference>
<dbReference type="OrthoDB" id="9774993at2"/>
<keyword evidence="9" id="KW-1185">Reference proteome</keyword>
<feature type="transmembrane region" description="Helical" evidence="6">
    <location>
        <begin position="20"/>
        <end position="41"/>
    </location>
</feature>
<keyword evidence="5 6" id="KW-0472">Membrane</keyword>
<evidence type="ECO:0000256" key="3">
    <source>
        <dbReference type="ARBA" id="ARBA00022692"/>
    </source>
</evidence>
<reference evidence="9" key="1">
    <citation type="journal article" date="2008" name="PLoS ONE">
        <title>Survival in nuclear waste, extreme resistance, and potential applications gleaned from the genome sequence of Kineococcus radiotolerans SRS30216.</title>
        <authorList>
            <person name="Bagwell C.E."/>
            <person name="Bhat S."/>
            <person name="Hawkins G.M."/>
            <person name="Smith B.W."/>
            <person name="Biswas T."/>
            <person name="Hoover T.R."/>
            <person name="Saunders E."/>
            <person name="Han C.S."/>
            <person name="Tsodikov O.V."/>
            <person name="Shimkets L.J."/>
        </authorList>
    </citation>
    <scope>NUCLEOTIDE SEQUENCE [LARGE SCALE GENOMIC DNA]</scope>
    <source>
        <strain evidence="9">ATCC BAA-149 / DSM 14245 / SRS30216</strain>
    </source>
</reference>
<dbReference type="GO" id="GO:0005886">
    <property type="term" value="C:plasma membrane"/>
    <property type="evidence" value="ECO:0007669"/>
    <property type="project" value="UniProtKB-SubCell"/>
</dbReference>
<dbReference type="STRING" id="266940.Krad_2240"/>
<evidence type="ECO:0000256" key="5">
    <source>
        <dbReference type="ARBA" id="ARBA00023136"/>
    </source>
</evidence>
<keyword evidence="3 6" id="KW-0812">Transmembrane</keyword>
<dbReference type="eggNOG" id="COG1714">
    <property type="taxonomic scope" value="Bacteria"/>
</dbReference>
<dbReference type="HOGENOM" id="CLU_1641065_0_0_11"/>
<organism evidence="8 9">
    <name type="scientific">Kineococcus radiotolerans (strain ATCC BAA-149 / DSM 14245 / SRS30216)</name>
    <dbReference type="NCBI Taxonomy" id="266940"/>
    <lineage>
        <taxon>Bacteria</taxon>
        <taxon>Bacillati</taxon>
        <taxon>Actinomycetota</taxon>
        <taxon>Actinomycetes</taxon>
        <taxon>Kineosporiales</taxon>
        <taxon>Kineosporiaceae</taxon>
        <taxon>Kineococcus</taxon>
    </lineage>
</organism>
<evidence type="ECO:0000313" key="9">
    <source>
        <dbReference type="Proteomes" id="UP000001116"/>
    </source>
</evidence>
<evidence type="ECO:0000256" key="1">
    <source>
        <dbReference type="ARBA" id="ARBA00004651"/>
    </source>
</evidence>
<dbReference type="InterPro" id="IPR010432">
    <property type="entry name" value="RDD"/>
</dbReference>
<evidence type="ECO:0000256" key="4">
    <source>
        <dbReference type="ARBA" id="ARBA00022989"/>
    </source>
</evidence>
<comment type="subcellular location">
    <subcellularLocation>
        <location evidence="1">Cell membrane</location>
        <topology evidence="1">Multi-pass membrane protein</topology>
    </subcellularLocation>
</comment>
<dbReference type="KEGG" id="kra:Krad_2240"/>
<protein>
    <submittedName>
        <fullName evidence="8">RDD domain containing protein</fullName>
    </submittedName>
</protein>
<evidence type="ECO:0000313" key="8">
    <source>
        <dbReference type="EMBL" id="ABS03721.1"/>
    </source>
</evidence>
<dbReference type="RefSeq" id="WP_012088061.1">
    <property type="nucleotide sequence ID" value="NC_009664.2"/>
</dbReference>
<evidence type="ECO:0000256" key="6">
    <source>
        <dbReference type="SAM" id="Phobius"/>
    </source>
</evidence>
<accession>A6WA82</accession>
<keyword evidence="4 6" id="KW-1133">Transmembrane helix</keyword>
<dbReference type="AlphaFoldDB" id="A6WA82"/>
<feature type="domain" description="RDD" evidence="7">
    <location>
        <begin position="6"/>
        <end position="164"/>
    </location>
</feature>
<keyword evidence="2" id="KW-1003">Cell membrane</keyword>
<feature type="transmembrane region" description="Helical" evidence="6">
    <location>
        <begin position="130"/>
        <end position="150"/>
    </location>
</feature>
<gene>
    <name evidence="8" type="ordered locus">Krad_2240</name>
</gene>
<dbReference type="EMBL" id="CP000750">
    <property type="protein sequence ID" value="ABS03721.1"/>
    <property type="molecule type" value="Genomic_DNA"/>
</dbReference>
<name>A6WA82_KINRD</name>
<feature type="transmembrane region" description="Helical" evidence="6">
    <location>
        <begin position="97"/>
        <end position="118"/>
    </location>
</feature>
<feature type="transmembrane region" description="Helical" evidence="6">
    <location>
        <begin position="53"/>
        <end position="76"/>
    </location>
</feature>